<keyword evidence="3" id="KW-1185">Reference proteome</keyword>
<evidence type="ECO:0000256" key="1">
    <source>
        <dbReference type="SAM" id="MobiDB-lite"/>
    </source>
</evidence>
<gene>
    <name evidence="2" type="ORF">O181_038343</name>
</gene>
<evidence type="ECO:0000313" key="3">
    <source>
        <dbReference type="Proteomes" id="UP000765509"/>
    </source>
</evidence>
<accession>A0A9Q3DD56</accession>
<protein>
    <submittedName>
        <fullName evidence="2">Uncharacterized protein</fullName>
    </submittedName>
</protein>
<dbReference type="AlphaFoldDB" id="A0A9Q3DD56"/>
<name>A0A9Q3DD56_9BASI</name>
<reference evidence="2" key="1">
    <citation type="submission" date="2021-03" db="EMBL/GenBank/DDBJ databases">
        <title>Draft genome sequence of rust myrtle Austropuccinia psidii MF-1, a brazilian biotype.</title>
        <authorList>
            <person name="Quecine M.C."/>
            <person name="Pachon D.M.R."/>
            <person name="Bonatelli M.L."/>
            <person name="Correr F.H."/>
            <person name="Franceschini L.M."/>
            <person name="Leite T.F."/>
            <person name="Margarido G.R.A."/>
            <person name="Almeida C.A."/>
            <person name="Ferrarezi J.A."/>
            <person name="Labate C.A."/>
        </authorList>
    </citation>
    <scope>NUCLEOTIDE SEQUENCE</scope>
    <source>
        <strain evidence="2">MF-1</strain>
    </source>
</reference>
<dbReference type="EMBL" id="AVOT02014820">
    <property type="protein sequence ID" value="MBW0498628.1"/>
    <property type="molecule type" value="Genomic_DNA"/>
</dbReference>
<sequence>MSNDYHEDDLDPQIPSNNHQIPTTSETINSSTIHSSDSLPKTQSSQYNLESNSNHSLNKNLLNSNFHPFNCFYDHSNLLLQPINQIKLSEEILPYLEFNQFINYLRQSRSSILTLSNHYERLSESYYSSAISMESSLMSEINNSRRTTNSLYHSTLSNSSTSISTNQLLAPLLPLSQHLSQTSIKRCLGMAFFSAE</sequence>
<evidence type="ECO:0000313" key="2">
    <source>
        <dbReference type="EMBL" id="MBW0498628.1"/>
    </source>
</evidence>
<proteinExistence type="predicted"/>
<feature type="compositionally biased region" description="Acidic residues" evidence="1">
    <location>
        <begin position="1"/>
        <end position="11"/>
    </location>
</feature>
<dbReference type="Proteomes" id="UP000765509">
    <property type="component" value="Unassembled WGS sequence"/>
</dbReference>
<organism evidence="2 3">
    <name type="scientific">Austropuccinia psidii MF-1</name>
    <dbReference type="NCBI Taxonomy" id="1389203"/>
    <lineage>
        <taxon>Eukaryota</taxon>
        <taxon>Fungi</taxon>
        <taxon>Dikarya</taxon>
        <taxon>Basidiomycota</taxon>
        <taxon>Pucciniomycotina</taxon>
        <taxon>Pucciniomycetes</taxon>
        <taxon>Pucciniales</taxon>
        <taxon>Sphaerophragmiaceae</taxon>
        <taxon>Austropuccinia</taxon>
    </lineage>
</organism>
<feature type="compositionally biased region" description="Polar residues" evidence="1">
    <location>
        <begin position="14"/>
        <end position="47"/>
    </location>
</feature>
<feature type="region of interest" description="Disordered" evidence="1">
    <location>
        <begin position="1"/>
        <end position="52"/>
    </location>
</feature>
<comment type="caution">
    <text evidence="2">The sequence shown here is derived from an EMBL/GenBank/DDBJ whole genome shotgun (WGS) entry which is preliminary data.</text>
</comment>